<dbReference type="SMART" id="SM00014">
    <property type="entry name" value="acidPPc"/>
    <property type="match status" value="1"/>
</dbReference>
<keyword evidence="1" id="KW-0812">Transmembrane</keyword>
<comment type="caution">
    <text evidence="3">The sequence shown here is derived from an EMBL/GenBank/DDBJ whole genome shotgun (WGS) entry which is preliminary data.</text>
</comment>
<evidence type="ECO:0000313" key="4">
    <source>
        <dbReference type="Proteomes" id="UP000539146"/>
    </source>
</evidence>
<proteinExistence type="predicted"/>
<feature type="transmembrane region" description="Helical" evidence="1">
    <location>
        <begin position="194"/>
        <end position="214"/>
    </location>
</feature>
<dbReference type="Proteomes" id="UP000539146">
    <property type="component" value="Unassembled WGS sequence"/>
</dbReference>
<feature type="transmembrane region" description="Helical" evidence="1">
    <location>
        <begin position="58"/>
        <end position="83"/>
    </location>
</feature>
<accession>A0A850DR76</accession>
<name>A0A850DR76_9MICO</name>
<evidence type="ECO:0000313" key="3">
    <source>
        <dbReference type="EMBL" id="NUU27774.1"/>
    </source>
</evidence>
<gene>
    <name evidence="3" type="ORF">HP467_06560</name>
</gene>
<protein>
    <submittedName>
        <fullName evidence="3">Phosphatase PAP2 family protein</fullName>
    </submittedName>
</protein>
<keyword evidence="1" id="KW-0472">Membrane</keyword>
<evidence type="ECO:0000256" key="1">
    <source>
        <dbReference type="SAM" id="Phobius"/>
    </source>
</evidence>
<feature type="domain" description="Phosphatidic acid phosphatase type 2/haloperoxidase" evidence="2">
    <location>
        <begin position="90"/>
        <end position="206"/>
    </location>
</feature>
<dbReference type="Gene3D" id="1.20.144.10">
    <property type="entry name" value="Phosphatidic acid phosphatase type 2/haloperoxidase"/>
    <property type="match status" value="1"/>
</dbReference>
<organism evidence="3 4">
    <name type="scientific">Curtobacterium citreum</name>
    <dbReference type="NCBI Taxonomy" id="2036"/>
    <lineage>
        <taxon>Bacteria</taxon>
        <taxon>Bacillati</taxon>
        <taxon>Actinomycetota</taxon>
        <taxon>Actinomycetes</taxon>
        <taxon>Micrococcales</taxon>
        <taxon>Microbacteriaceae</taxon>
        <taxon>Curtobacterium</taxon>
    </lineage>
</organism>
<dbReference type="EMBL" id="JABMCG010000093">
    <property type="protein sequence ID" value="NUU27774.1"/>
    <property type="molecule type" value="Genomic_DNA"/>
</dbReference>
<feature type="transmembrane region" description="Helical" evidence="1">
    <location>
        <begin position="90"/>
        <end position="107"/>
    </location>
</feature>
<dbReference type="InterPro" id="IPR036938">
    <property type="entry name" value="PAP2/HPO_sf"/>
</dbReference>
<evidence type="ECO:0000259" key="2">
    <source>
        <dbReference type="SMART" id="SM00014"/>
    </source>
</evidence>
<feature type="transmembrane region" description="Helical" evidence="1">
    <location>
        <begin position="163"/>
        <end position="182"/>
    </location>
</feature>
<reference evidence="3 4" key="1">
    <citation type="submission" date="2020-05" db="EMBL/GenBank/DDBJ databases">
        <title>Genome Sequencing of Type Strains.</title>
        <authorList>
            <person name="Lemaire J.F."/>
            <person name="Inderbitzin P."/>
            <person name="Gregorio O.A."/>
            <person name="Collins S.B."/>
            <person name="Wespe N."/>
            <person name="Knight-Connoni V."/>
        </authorList>
    </citation>
    <scope>NUCLEOTIDE SEQUENCE [LARGE SCALE GENOMIC DNA]</scope>
    <source>
        <strain evidence="3 4">DSM 20512</strain>
    </source>
</reference>
<feature type="transmembrane region" description="Helical" evidence="1">
    <location>
        <begin position="21"/>
        <end position="38"/>
    </location>
</feature>
<dbReference type="Pfam" id="PF01569">
    <property type="entry name" value="PAP2"/>
    <property type="match status" value="1"/>
</dbReference>
<dbReference type="InterPro" id="IPR000326">
    <property type="entry name" value="PAP2/HPO"/>
</dbReference>
<dbReference type="SUPFAM" id="SSF48317">
    <property type="entry name" value="Acid phosphatase/Vanadium-dependent haloperoxidase"/>
    <property type="match status" value="1"/>
</dbReference>
<dbReference type="AlphaFoldDB" id="A0A850DR76"/>
<feature type="transmembrane region" description="Helical" evidence="1">
    <location>
        <begin position="135"/>
        <end position="156"/>
    </location>
</feature>
<keyword evidence="1" id="KW-1133">Transmembrane helix</keyword>
<dbReference type="RefSeq" id="WP_175325627.1">
    <property type="nucleotide sequence ID" value="NZ_BAAAWP010000001.1"/>
</dbReference>
<sequence>MTSPLPVSPARPTRRRAVERAVVVVVLLVGVGFVLRAHPVDAGLARALNSLHVGALGAVGSAVYTVFEPVPAVLLTMVLTGLVWARTRRLVTAAAFAGVVALTWIPSDLLKVVVGRPRPDGSVLPHPFVPVQPDASFPSGHTVFVVALVLAGLLLVPAGPRRRVLAVLGGVVVLVVATALAVDGVHWPTDVVASVVWALAVAPVARIVWVDLVLTRVVQRGAARVERFRTPDERAAVVGEQTGRHRADEEDAS</sequence>